<reference evidence="2 3" key="1">
    <citation type="submission" date="2019-10" db="EMBL/GenBank/DDBJ databases">
        <title>Nocardia macrotermitis sp. nov. and Nocardia aurantia sp. nov., isolated from the gut of fungus growing-termite Macrotermes natalensis.</title>
        <authorList>
            <person name="Benndorf R."/>
            <person name="Schwitalla J."/>
            <person name="Martin K."/>
            <person name="De Beer W."/>
            <person name="Kaster A.-K."/>
            <person name="Vollmers J."/>
            <person name="Poulsen M."/>
            <person name="Beemelmanns C."/>
        </authorList>
    </citation>
    <scope>NUCLEOTIDE SEQUENCE [LARGE SCALE GENOMIC DNA]</scope>
    <source>
        <strain evidence="2 3">RB56</strain>
    </source>
</reference>
<organism evidence="2 3">
    <name type="scientific">Nocardia aurantia</name>
    <dbReference type="NCBI Taxonomy" id="2585199"/>
    <lineage>
        <taxon>Bacteria</taxon>
        <taxon>Bacillati</taxon>
        <taxon>Actinomycetota</taxon>
        <taxon>Actinomycetes</taxon>
        <taxon>Mycobacteriales</taxon>
        <taxon>Nocardiaceae</taxon>
        <taxon>Nocardia</taxon>
    </lineage>
</organism>
<name>A0A7K0DHP2_9NOCA</name>
<dbReference type="Proteomes" id="UP000431401">
    <property type="component" value="Unassembled WGS sequence"/>
</dbReference>
<keyword evidence="3" id="KW-1185">Reference proteome</keyword>
<protein>
    <submittedName>
        <fullName evidence="2">Uncharacterized protein</fullName>
    </submittedName>
</protein>
<proteinExistence type="predicted"/>
<comment type="caution">
    <text evidence="2">The sequence shown here is derived from an EMBL/GenBank/DDBJ whole genome shotgun (WGS) entry which is preliminary data.</text>
</comment>
<evidence type="ECO:0000256" key="1">
    <source>
        <dbReference type="SAM" id="MobiDB-lite"/>
    </source>
</evidence>
<gene>
    <name evidence="2" type="ORF">NRB56_08810</name>
</gene>
<sequence length="90" mass="8918">MPAVDDDVERIVAIGTIGVPGSTVGRAKSRIARPSGGMLPNPQAPGLGQAQGCETAGGQSRPAVPACAYSVSAAASDFGTRARSRVPPSS</sequence>
<dbReference type="EMBL" id="WEGI01000002">
    <property type="protein sequence ID" value="MQY25325.1"/>
    <property type="molecule type" value="Genomic_DNA"/>
</dbReference>
<dbReference type="AlphaFoldDB" id="A0A7K0DHP2"/>
<evidence type="ECO:0000313" key="3">
    <source>
        <dbReference type="Proteomes" id="UP000431401"/>
    </source>
</evidence>
<evidence type="ECO:0000313" key="2">
    <source>
        <dbReference type="EMBL" id="MQY25325.1"/>
    </source>
</evidence>
<feature type="region of interest" description="Disordered" evidence="1">
    <location>
        <begin position="23"/>
        <end position="61"/>
    </location>
</feature>
<accession>A0A7K0DHP2</accession>